<accession>A0A917Q710</accession>
<dbReference type="AlphaFoldDB" id="A0A917Q710"/>
<organism evidence="1 2">
    <name type="scientific">Salinarimonas ramus</name>
    <dbReference type="NCBI Taxonomy" id="690164"/>
    <lineage>
        <taxon>Bacteria</taxon>
        <taxon>Pseudomonadati</taxon>
        <taxon>Pseudomonadota</taxon>
        <taxon>Alphaproteobacteria</taxon>
        <taxon>Hyphomicrobiales</taxon>
        <taxon>Salinarimonadaceae</taxon>
        <taxon>Salinarimonas</taxon>
    </lineage>
</organism>
<evidence type="ECO:0008006" key="3">
    <source>
        <dbReference type="Google" id="ProtNLM"/>
    </source>
</evidence>
<protein>
    <recommendedName>
        <fullName evidence="3">Addiction module toxin RelE</fullName>
    </recommendedName>
</protein>
<dbReference type="Pfam" id="PF06296">
    <property type="entry name" value="RelE"/>
    <property type="match status" value="1"/>
</dbReference>
<keyword evidence="2" id="KW-1185">Reference proteome</keyword>
<proteinExistence type="predicted"/>
<name>A0A917Q710_9HYPH</name>
<dbReference type="RefSeq" id="WP_188912140.1">
    <property type="nucleotide sequence ID" value="NZ_BMMF01000005.1"/>
</dbReference>
<evidence type="ECO:0000313" key="1">
    <source>
        <dbReference type="EMBL" id="GGK32622.1"/>
    </source>
</evidence>
<dbReference type="PIRSF" id="PIRSF039032">
    <property type="entry name" value="HigB-2"/>
    <property type="match status" value="1"/>
</dbReference>
<gene>
    <name evidence="1" type="ORF">GCM10011322_19160</name>
</gene>
<dbReference type="EMBL" id="BMMF01000005">
    <property type="protein sequence ID" value="GGK32622.1"/>
    <property type="molecule type" value="Genomic_DNA"/>
</dbReference>
<comment type="caution">
    <text evidence="1">The sequence shown here is derived from an EMBL/GenBank/DDBJ whole genome shotgun (WGS) entry which is preliminary data.</text>
</comment>
<sequence length="125" mass="14002">MHTVVETNAFRRAAEDVGLSEEERIAIATLVSEDPMLGATIPGTGGARKFRYAPPHRGKRGGYRVITYFAAEDVPVFLLDMYSKGEKIDLTKAERNELARLLADIADDYRTYSMGRGRHIGEKRK</sequence>
<dbReference type="InterPro" id="IPR009387">
    <property type="entry name" value="HigB-2"/>
</dbReference>
<reference evidence="1 2" key="1">
    <citation type="journal article" date="2014" name="Int. J. Syst. Evol. Microbiol.">
        <title>Complete genome sequence of Corynebacterium casei LMG S-19264T (=DSM 44701T), isolated from a smear-ripened cheese.</title>
        <authorList>
            <consortium name="US DOE Joint Genome Institute (JGI-PGF)"/>
            <person name="Walter F."/>
            <person name="Albersmeier A."/>
            <person name="Kalinowski J."/>
            <person name="Ruckert C."/>
        </authorList>
    </citation>
    <scope>NUCLEOTIDE SEQUENCE [LARGE SCALE GENOMIC DNA]</scope>
    <source>
        <strain evidence="1 2">CGMCC 1.9161</strain>
    </source>
</reference>
<dbReference type="Proteomes" id="UP000600449">
    <property type="component" value="Unassembled WGS sequence"/>
</dbReference>
<evidence type="ECO:0000313" key="2">
    <source>
        <dbReference type="Proteomes" id="UP000600449"/>
    </source>
</evidence>